<evidence type="ECO:0000259" key="13">
    <source>
        <dbReference type="Pfam" id="PF00725"/>
    </source>
</evidence>
<feature type="domain" description="3-hydroxyacyl-CoA dehydrogenase C-terminal" evidence="13">
    <location>
        <begin position="503"/>
        <end position="597"/>
    </location>
</feature>
<reference evidence="15 16" key="1">
    <citation type="submission" date="2024-09" db="EMBL/GenBank/DDBJ databases">
        <authorList>
            <person name="Sun Q."/>
            <person name="Mori K."/>
        </authorList>
    </citation>
    <scope>NUCLEOTIDE SEQUENCE [LARGE SCALE GENOMIC DNA]</scope>
    <source>
        <strain evidence="15 16">CCM 8543</strain>
    </source>
</reference>
<dbReference type="Gene3D" id="1.10.1040.50">
    <property type="match status" value="1"/>
</dbReference>
<accession>A0ABV6D3R9</accession>
<dbReference type="PANTHER" id="PTHR43612:SF3">
    <property type="entry name" value="TRIFUNCTIONAL ENZYME SUBUNIT ALPHA, MITOCHONDRIAL"/>
    <property type="match status" value="1"/>
</dbReference>
<dbReference type="InterPro" id="IPR006176">
    <property type="entry name" value="3-OHacyl-CoA_DH_NAD-bd"/>
</dbReference>
<organism evidence="15 16">
    <name type="scientific">Chelativorans intermedius</name>
    <dbReference type="NCBI Taxonomy" id="515947"/>
    <lineage>
        <taxon>Bacteria</taxon>
        <taxon>Pseudomonadati</taxon>
        <taxon>Pseudomonadota</taxon>
        <taxon>Alphaproteobacteria</taxon>
        <taxon>Hyphomicrobiales</taxon>
        <taxon>Phyllobacteriaceae</taxon>
        <taxon>Chelativorans</taxon>
    </lineage>
</organism>
<dbReference type="PROSITE" id="PS00067">
    <property type="entry name" value="3HCDH"/>
    <property type="match status" value="1"/>
</dbReference>
<comment type="similarity">
    <text evidence="2">In the central section; belongs to the 3-hydroxyacyl-CoA dehydrogenase family.</text>
</comment>
<dbReference type="Gene3D" id="3.40.50.720">
    <property type="entry name" value="NAD(P)-binding Rossmann-like Domain"/>
    <property type="match status" value="1"/>
</dbReference>
<dbReference type="PANTHER" id="PTHR43612">
    <property type="entry name" value="TRIFUNCTIONAL ENZYME SUBUNIT ALPHA"/>
    <property type="match status" value="1"/>
</dbReference>
<dbReference type="InterPro" id="IPR036291">
    <property type="entry name" value="NAD(P)-bd_dom_sf"/>
</dbReference>
<keyword evidence="6" id="KW-0442">Lipid degradation</keyword>
<dbReference type="InterPro" id="IPR008927">
    <property type="entry name" value="6-PGluconate_DH-like_C_sf"/>
</dbReference>
<keyword evidence="9" id="KW-0443">Lipid metabolism</keyword>
<dbReference type="Pfam" id="PF02737">
    <property type="entry name" value="3HCDH_N"/>
    <property type="match status" value="1"/>
</dbReference>
<dbReference type="InterPro" id="IPR001753">
    <property type="entry name" value="Enoyl-CoA_hydra/iso"/>
</dbReference>
<comment type="caution">
    <text evidence="15">The sequence shown here is derived from an EMBL/GenBank/DDBJ whole genome shotgun (WGS) entry which is preliminary data.</text>
</comment>
<keyword evidence="10" id="KW-0456">Lyase</keyword>
<evidence type="ECO:0000256" key="2">
    <source>
        <dbReference type="ARBA" id="ARBA00007005"/>
    </source>
</evidence>
<dbReference type="Pfam" id="PF00725">
    <property type="entry name" value="3HCDH"/>
    <property type="match status" value="1"/>
</dbReference>
<gene>
    <name evidence="15" type="ORF">ACFFJ2_02675</name>
</gene>
<dbReference type="Proteomes" id="UP001589755">
    <property type="component" value="Unassembled WGS sequence"/>
</dbReference>
<comment type="catalytic activity">
    <reaction evidence="12">
        <text>a (3S)-3-hydroxyacyl-CoA + NAD(+) = a 3-oxoacyl-CoA + NADH + H(+)</text>
        <dbReference type="Rhea" id="RHEA:22432"/>
        <dbReference type="ChEBI" id="CHEBI:15378"/>
        <dbReference type="ChEBI" id="CHEBI:57318"/>
        <dbReference type="ChEBI" id="CHEBI:57540"/>
        <dbReference type="ChEBI" id="CHEBI:57945"/>
        <dbReference type="ChEBI" id="CHEBI:90726"/>
        <dbReference type="EC" id="1.1.1.35"/>
    </reaction>
</comment>
<evidence type="ECO:0000313" key="16">
    <source>
        <dbReference type="Proteomes" id="UP001589755"/>
    </source>
</evidence>
<sequence>MVAPGTAKKLLEARGMVLGPQEGGRKFTHWRYSRDESGVVWLLLDREGESTNTLSEAVLTELDAVLDDVHGLQARGLVIRSAKAGGFIAGADIRDFRGVDEAGEVEARMRRAHDIVDKLSALPIPTIAVVHGHCLGGGLELALACRHRIALEGASFGLPEVLLGLHPGLGGTFRLPALIGPLEAMGMMLTGRSVHARKARKLGLVDAVVEERHVEAAVRAAVEGKIKRSRPRLGVAVFNLAPARRMAAKRMRAQAQEKAPQQHYPAPHRLIDLWEKHGGDARAMQRAEIRSFSTLLCGETAQNLMRVFFLREGLKRLGRGESGIERVHVIGAGTMGGDIAAWCAARGLSVSLTDLDPKAVARAVGRASAFFDKRLHGSLERRDALDRLMPDFSGDGVGSADLVIEAVAEKAEVKRKVFESVAPRMKPGAILATNTSSIPLEILRQAVPFPERFVGLHFFNPVTRMELVEIVAHDGASDETLEQARAFCGAIGRLPAPVVSAPGFLVNRALTPYLVEAFTLFDEGVPKEVIDRAARAFGMPMGPIELADRVGLDICLEVALMLRERLGNTMPEVPDWLVKKVEAGETGRKAGRGLYIYDERGKPRSEEVKVAEGGAAARSEAEIADRLVLPMLNMLVRCLREGVVADAEIADAAMVFATGFAPFRGGPLHYARTRGVDAIVNDLRALQERHGERFAPDAGWEALKG</sequence>
<dbReference type="Pfam" id="PF00378">
    <property type="entry name" value="ECH_1"/>
    <property type="match status" value="1"/>
</dbReference>
<evidence type="ECO:0000259" key="14">
    <source>
        <dbReference type="Pfam" id="PF02737"/>
    </source>
</evidence>
<comment type="pathway">
    <text evidence="1">Lipid metabolism; fatty acid beta-oxidation.</text>
</comment>
<dbReference type="EMBL" id="JBHLXD010000003">
    <property type="protein sequence ID" value="MFC0207298.1"/>
    <property type="molecule type" value="Genomic_DNA"/>
</dbReference>
<dbReference type="SUPFAM" id="SSF48179">
    <property type="entry name" value="6-phosphogluconate dehydrogenase C-terminal domain-like"/>
    <property type="match status" value="2"/>
</dbReference>
<evidence type="ECO:0000256" key="7">
    <source>
        <dbReference type="ARBA" id="ARBA00023002"/>
    </source>
</evidence>
<dbReference type="SUPFAM" id="SSF52096">
    <property type="entry name" value="ClpP/crotonase"/>
    <property type="match status" value="1"/>
</dbReference>
<proteinExistence type="inferred from homology"/>
<evidence type="ECO:0000313" key="15">
    <source>
        <dbReference type="EMBL" id="MFC0207298.1"/>
    </source>
</evidence>
<evidence type="ECO:0000256" key="12">
    <source>
        <dbReference type="ARBA" id="ARBA00049556"/>
    </source>
</evidence>
<dbReference type="Gene3D" id="3.90.226.10">
    <property type="entry name" value="2-enoyl-CoA Hydratase, Chain A, domain 1"/>
    <property type="match status" value="1"/>
</dbReference>
<dbReference type="InterPro" id="IPR050136">
    <property type="entry name" value="FA_oxidation_alpha_subunit"/>
</dbReference>
<evidence type="ECO:0000256" key="5">
    <source>
        <dbReference type="ARBA" id="ARBA00022832"/>
    </source>
</evidence>
<dbReference type="InterPro" id="IPR029045">
    <property type="entry name" value="ClpP/crotonase-like_dom_sf"/>
</dbReference>
<keyword evidence="8" id="KW-0520">NAD</keyword>
<evidence type="ECO:0000256" key="4">
    <source>
        <dbReference type="ARBA" id="ARBA00012076"/>
    </source>
</evidence>
<dbReference type="CDD" id="cd06558">
    <property type="entry name" value="crotonase-like"/>
    <property type="match status" value="1"/>
</dbReference>
<protein>
    <recommendedName>
        <fullName evidence="4">enoyl-CoA hydratase</fullName>
        <ecNumber evidence="4">4.2.1.17</ecNumber>
    </recommendedName>
</protein>
<evidence type="ECO:0000256" key="1">
    <source>
        <dbReference type="ARBA" id="ARBA00005005"/>
    </source>
</evidence>
<evidence type="ECO:0000256" key="6">
    <source>
        <dbReference type="ARBA" id="ARBA00022963"/>
    </source>
</evidence>
<evidence type="ECO:0000256" key="11">
    <source>
        <dbReference type="ARBA" id="ARBA00023268"/>
    </source>
</evidence>
<evidence type="ECO:0000256" key="8">
    <source>
        <dbReference type="ARBA" id="ARBA00023027"/>
    </source>
</evidence>
<evidence type="ECO:0000256" key="3">
    <source>
        <dbReference type="ARBA" id="ARBA00008750"/>
    </source>
</evidence>
<feature type="domain" description="3-hydroxyacyl-CoA dehydrogenase NAD binding" evidence="14">
    <location>
        <begin position="327"/>
        <end position="498"/>
    </location>
</feature>
<keyword evidence="5" id="KW-0276">Fatty acid metabolism</keyword>
<dbReference type="InterPro" id="IPR006180">
    <property type="entry name" value="3-OHacyl-CoA_DH_CS"/>
</dbReference>
<evidence type="ECO:0000256" key="9">
    <source>
        <dbReference type="ARBA" id="ARBA00023098"/>
    </source>
</evidence>
<dbReference type="EC" id="4.2.1.17" evidence="4"/>
<evidence type="ECO:0000256" key="10">
    <source>
        <dbReference type="ARBA" id="ARBA00023239"/>
    </source>
</evidence>
<keyword evidence="16" id="KW-1185">Reference proteome</keyword>
<dbReference type="RefSeq" id="WP_261518553.1">
    <property type="nucleotide sequence ID" value="NZ_JAODNW010000001.1"/>
</dbReference>
<name>A0ABV6D3R9_9HYPH</name>
<dbReference type="SUPFAM" id="SSF51735">
    <property type="entry name" value="NAD(P)-binding Rossmann-fold domains"/>
    <property type="match status" value="1"/>
</dbReference>
<keyword evidence="7" id="KW-0560">Oxidoreductase</keyword>
<keyword evidence="11" id="KW-0511">Multifunctional enzyme</keyword>
<comment type="similarity">
    <text evidence="3">In the N-terminal section; belongs to the enoyl-CoA hydratase/isomerase family.</text>
</comment>
<dbReference type="InterPro" id="IPR006108">
    <property type="entry name" value="3HC_DH_C"/>
</dbReference>